<organism evidence="3 4">
    <name type="scientific">Aplosporella prunicola CBS 121167</name>
    <dbReference type="NCBI Taxonomy" id="1176127"/>
    <lineage>
        <taxon>Eukaryota</taxon>
        <taxon>Fungi</taxon>
        <taxon>Dikarya</taxon>
        <taxon>Ascomycota</taxon>
        <taxon>Pezizomycotina</taxon>
        <taxon>Dothideomycetes</taxon>
        <taxon>Dothideomycetes incertae sedis</taxon>
        <taxon>Botryosphaeriales</taxon>
        <taxon>Aplosporellaceae</taxon>
        <taxon>Aplosporella</taxon>
    </lineage>
</organism>
<gene>
    <name evidence="3" type="ORF">K452DRAFT_172610</name>
</gene>
<proteinExistence type="predicted"/>
<name>A0A6A6AX96_9PEZI</name>
<protein>
    <recommendedName>
        <fullName evidence="2">PD-(D/E)XK nuclease-like domain-containing protein</fullName>
    </recommendedName>
</protein>
<evidence type="ECO:0000259" key="2">
    <source>
        <dbReference type="Pfam" id="PF20516"/>
    </source>
</evidence>
<feature type="region of interest" description="Disordered" evidence="1">
    <location>
        <begin position="121"/>
        <end position="156"/>
    </location>
</feature>
<dbReference type="Proteomes" id="UP000799438">
    <property type="component" value="Unassembled WGS sequence"/>
</dbReference>
<reference evidence="3" key="1">
    <citation type="journal article" date="2020" name="Stud. Mycol.">
        <title>101 Dothideomycetes genomes: a test case for predicting lifestyles and emergence of pathogens.</title>
        <authorList>
            <person name="Haridas S."/>
            <person name="Albert R."/>
            <person name="Binder M."/>
            <person name="Bloem J."/>
            <person name="Labutti K."/>
            <person name="Salamov A."/>
            <person name="Andreopoulos B."/>
            <person name="Baker S."/>
            <person name="Barry K."/>
            <person name="Bills G."/>
            <person name="Bluhm B."/>
            <person name="Cannon C."/>
            <person name="Castanera R."/>
            <person name="Culley D."/>
            <person name="Daum C."/>
            <person name="Ezra D."/>
            <person name="Gonzalez J."/>
            <person name="Henrissat B."/>
            <person name="Kuo A."/>
            <person name="Liang C."/>
            <person name="Lipzen A."/>
            <person name="Lutzoni F."/>
            <person name="Magnuson J."/>
            <person name="Mondo S."/>
            <person name="Nolan M."/>
            <person name="Ohm R."/>
            <person name="Pangilinan J."/>
            <person name="Park H.-J."/>
            <person name="Ramirez L."/>
            <person name="Alfaro M."/>
            <person name="Sun H."/>
            <person name="Tritt A."/>
            <person name="Yoshinaga Y."/>
            <person name="Zwiers L.-H."/>
            <person name="Turgeon B."/>
            <person name="Goodwin S."/>
            <person name="Spatafora J."/>
            <person name="Crous P."/>
            <person name="Grigoriev I."/>
        </authorList>
    </citation>
    <scope>NUCLEOTIDE SEQUENCE</scope>
    <source>
        <strain evidence="3">CBS 121167</strain>
    </source>
</reference>
<dbReference type="InterPro" id="IPR046797">
    <property type="entry name" value="PDDEXK_12"/>
</dbReference>
<dbReference type="Pfam" id="PF20516">
    <property type="entry name" value="PDDEXK_12"/>
    <property type="match status" value="1"/>
</dbReference>
<dbReference type="EMBL" id="ML995566">
    <property type="protein sequence ID" value="KAF2135605.1"/>
    <property type="molecule type" value="Genomic_DNA"/>
</dbReference>
<feature type="compositionally biased region" description="Low complexity" evidence="1">
    <location>
        <begin position="128"/>
        <end position="143"/>
    </location>
</feature>
<accession>A0A6A6AX96</accession>
<evidence type="ECO:0000313" key="3">
    <source>
        <dbReference type="EMBL" id="KAF2135605.1"/>
    </source>
</evidence>
<evidence type="ECO:0000313" key="4">
    <source>
        <dbReference type="Proteomes" id="UP000799438"/>
    </source>
</evidence>
<feature type="region of interest" description="Disordered" evidence="1">
    <location>
        <begin position="21"/>
        <end position="85"/>
    </location>
</feature>
<dbReference type="AlphaFoldDB" id="A0A6A6AX96"/>
<dbReference type="GeneID" id="54293312"/>
<dbReference type="OrthoDB" id="4161186at2759"/>
<feature type="domain" description="PD-(D/E)XK nuclease-like" evidence="2">
    <location>
        <begin position="214"/>
        <end position="459"/>
    </location>
</feature>
<dbReference type="RefSeq" id="XP_033391323.1">
    <property type="nucleotide sequence ID" value="XM_033535816.1"/>
</dbReference>
<keyword evidence="4" id="KW-1185">Reference proteome</keyword>
<evidence type="ECO:0000256" key="1">
    <source>
        <dbReference type="SAM" id="MobiDB-lite"/>
    </source>
</evidence>
<sequence length="488" mass="53432">MLTTTIVSAWISDVSSALRSDFRAPTARKRARVPATAPDQAGRKRRRLTQQPLMTPGKRKSKDVDEAELDDVDQTARPPRVGAVSVQSPIQTVHQAPFFFPFTYRYRAKLEGADQFAAERKGHDDCDASTSASGSGDSSEAGGPTRKRSANPVENMSDLQLVDGGFRYVEMQDVNVLGDAAAKLYKELNALGMGVGVLPRSIRMELEEASGGLHTFFDHQFRAERAEENGNRLLVELSAVTSIREESCRCVEEHEAATNWNSNVHQKVLELALSGEREVRPLYITSAKISPHLLPGNLRGTFLDAKMVNYALCLCSGPGSTLEHAISKHLTADHQGNASQRHSSVNQTTYTALRRRPAGVSIVTKSQDGGEEAAKVQLAVWAAAWFTRMKELGTEEEGMPVLPVLYVQGAEWWLLWARCVGGGVTLYGKMYLGSTTSLLGCYSVLTALRRLGEWVRVEFKAWVEGAMETGAAQAAESEKQPALLVEQP</sequence>